<evidence type="ECO:0000313" key="1">
    <source>
        <dbReference type="EMBL" id="SFZ98512.1"/>
    </source>
</evidence>
<sequence>MDAVGCCTLTTPKVLMRKSMFCLHGFGVVGAQHPTVI</sequence>
<accession>A0A1W1EEP0</accession>
<organism evidence="1">
    <name type="scientific">hydrothermal vent metagenome</name>
    <dbReference type="NCBI Taxonomy" id="652676"/>
    <lineage>
        <taxon>unclassified sequences</taxon>
        <taxon>metagenomes</taxon>
        <taxon>ecological metagenomes</taxon>
    </lineage>
</organism>
<gene>
    <name evidence="1" type="ORF">MNB_SV-5-238</name>
</gene>
<proteinExistence type="predicted"/>
<dbReference type="EMBL" id="FPKX01000052">
    <property type="protein sequence ID" value="SFZ98512.1"/>
    <property type="molecule type" value="Genomic_DNA"/>
</dbReference>
<name>A0A1W1EEP0_9ZZZZ</name>
<dbReference type="AlphaFoldDB" id="A0A1W1EEP0"/>
<reference evidence="1" key="1">
    <citation type="submission" date="2016-10" db="EMBL/GenBank/DDBJ databases">
        <authorList>
            <person name="de Groot N.N."/>
        </authorList>
    </citation>
    <scope>NUCLEOTIDE SEQUENCE</scope>
</reference>
<protein>
    <submittedName>
        <fullName evidence="1">Uncharacterized protein</fullName>
    </submittedName>
</protein>